<name>A0AAF0W9E6_DAUCS</name>
<evidence type="ECO:0000313" key="3">
    <source>
        <dbReference type="Proteomes" id="UP000077755"/>
    </source>
</evidence>
<gene>
    <name evidence="2" type="ORF">DCAR_0103233</name>
</gene>
<accession>A0AAF0W9E6</accession>
<dbReference type="SUPFAM" id="SSF51445">
    <property type="entry name" value="(Trans)glycosidases"/>
    <property type="match status" value="1"/>
</dbReference>
<dbReference type="GO" id="GO:0006032">
    <property type="term" value="P:chitin catabolic process"/>
    <property type="evidence" value="ECO:0007669"/>
    <property type="project" value="TreeGrafter"/>
</dbReference>
<dbReference type="GO" id="GO:0008061">
    <property type="term" value="F:chitin binding"/>
    <property type="evidence" value="ECO:0007669"/>
    <property type="project" value="TreeGrafter"/>
</dbReference>
<evidence type="ECO:0000259" key="1">
    <source>
        <dbReference type="Pfam" id="PF00704"/>
    </source>
</evidence>
<reference evidence="2" key="2">
    <citation type="submission" date="2022-03" db="EMBL/GenBank/DDBJ databases">
        <title>Draft title - Genomic analysis of global carrot germplasm unveils the trajectory of domestication and the origin of high carotenoid orange carrot.</title>
        <authorList>
            <person name="Iorizzo M."/>
            <person name="Ellison S."/>
            <person name="Senalik D."/>
            <person name="Macko-Podgorni A."/>
            <person name="Grzebelus D."/>
            <person name="Bostan H."/>
            <person name="Rolling W."/>
            <person name="Curaba J."/>
            <person name="Simon P."/>
        </authorList>
    </citation>
    <scope>NUCLEOTIDE SEQUENCE</scope>
    <source>
        <tissue evidence="2">Leaf</tissue>
    </source>
</reference>
<dbReference type="InterPro" id="IPR050314">
    <property type="entry name" value="Glycosyl_Hydrlase_18"/>
</dbReference>
<keyword evidence="3" id="KW-1185">Reference proteome</keyword>
<sequence>MLIHEWRAGVKKEAKATYKPQLLLAAAAYYYANGNFTGIPVKYPRASISKNMDWINAMNYDYYGKWTRNDTGSHAALLDLTGNLSTCYGLKSWIKAGVPRRKLTWSPSYGYRSSGRRHTVLKFSEIENHNLANKAAVTHDAASVSTYSVAGSTWIGYDDIVIYVWIRDL</sequence>
<protein>
    <recommendedName>
        <fullName evidence="1">GH18 domain-containing protein</fullName>
    </recommendedName>
</protein>
<dbReference type="InterPro" id="IPR017853">
    <property type="entry name" value="GH"/>
</dbReference>
<dbReference type="Gene3D" id="3.20.20.80">
    <property type="entry name" value="Glycosidases"/>
    <property type="match status" value="1"/>
</dbReference>
<dbReference type="GO" id="GO:0004568">
    <property type="term" value="F:chitinase activity"/>
    <property type="evidence" value="ECO:0007669"/>
    <property type="project" value="TreeGrafter"/>
</dbReference>
<dbReference type="Pfam" id="PF00704">
    <property type="entry name" value="Glyco_hydro_18"/>
    <property type="match status" value="1"/>
</dbReference>
<dbReference type="PANTHER" id="PTHR11177">
    <property type="entry name" value="CHITINASE"/>
    <property type="match status" value="1"/>
</dbReference>
<proteinExistence type="predicted"/>
<reference evidence="2" key="1">
    <citation type="journal article" date="2016" name="Nat. Genet.">
        <title>A high-quality carrot genome assembly provides new insights into carotenoid accumulation and asterid genome evolution.</title>
        <authorList>
            <person name="Iorizzo M."/>
            <person name="Ellison S."/>
            <person name="Senalik D."/>
            <person name="Zeng P."/>
            <person name="Satapoomin P."/>
            <person name="Huang J."/>
            <person name="Bowman M."/>
            <person name="Iovene M."/>
            <person name="Sanseverino W."/>
            <person name="Cavagnaro P."/>
            <person name="Yildiz M."/>
            <person name="Macko-Podgorni A."/>
            <person name="Moranska E."/>
            <person name="Grzebelus E."/>
            <person name="Grzebelus D."/>
            <person name="Ashrafi H."/>
            <person name="Zheng Z."/>
            <person name="Cheng S."/>
            <person name="Spooner D."/>
            <person name="Van Deynze A."/>
            <person name="Simon P."/>
        </authorList>
    </citation>
    <scope>NUCLEOTIDE SEQUENCE</scope>
    <source>
        <tissue evidence="2">Leaf</tissue>
    </source>
</reference>
<evidence type="ECO:0000313" key="2">
    <source>
        <dbReference type="EMBL" id="WOG84053.1"/>
    </source>
</evidence>
<dbReference type="Proteomes" id="UP000077755">
    <property type="component" value="Chromosome 1"/>
</dbReference>
<dbReference type="GO" id="GO:0005576">
    <property type="term" value="C:extracellular region"/>
    <property type="evidence" value="ECO:0007669"/>
    <property type="project" value="TreeGrafter"/>
</dbReference>
<dbReference type="EMBL" id="CP093343">
    <property type="protein sequence ID" value="WOG84053.1"/>
    <property type="molecule type" value="Genomic_DNA"/>
</dbReference>
<feature type="domain" description="GH18" evidence="1">
    <location>
        <begin position="2"/>
        <end position="159"/>
    </location>
</feature>
<organism evidence="2 3">
    <name type="scientific">Daucus carota subsp. sativus</name>
    <name type="common">Carrot</name>
    <dbReference type="NCBI Taxonomy" id="79200"/>
    <lineage>
        <taxon>Eukaryota</taxon>
        <taxon>Viridiplantae</taxon>
        <taxon>Streptophyta</taxon>
        <taxon>Embryophyta</taxon>
        <taxon>Tracheophyta</taxon>
        <taxon>Spermatophyta</taxon>
        <taxon>Magnoliopsida</taxon>
        <taxon>eudicotyledons</taxon>
        <taxon>Gunneridae</taxon>
        <taxon>Pentapetalae</taxon>
        <taxon>asterids</taxon>
        <taxon>campanulids</taxon>
        <taxon>Apiales</taxon>
        <taxon>Apiaceae</taxon>
        <taxon>Apioideae</taxon>
        <taxon>Scandiceae</taxon>
        <taxon>Daucinae</taxon>
        <taxon>Daucus</taxon>
        <taxon>Daucus sect. Daucus</taxon>
    </lineage>
</organism>
<dbReference type="PANTHER" id="PTHR11177:SF396">
    <property type="entry name" value="NOD FACTOR HYDROLASE PROTEIN 1"/>
    <property type="match status" value="1"/>
</dbReference>
<dbReference type="AlphaFoldDB" id="A0AAF0W9E6"/>
<dbReference type="GO" id="GO:0005975">
    <property type="term" value="P:carbohydrate metabolic process"/>
    <property type="evidence" value="ECO:0007669"/>
    <property type="project" value="InterPro"/>
</dbReference>
<dbReference type="InterPro" id="IPR001223">
    <property type="entry name" value="Glyco_hydro18_cat"/>
</dbReference>